<gene>
    <name evidence="2" type="ORF">ACA1_156030</name>
</gene>
<dbReference type="Proteomes" id="UP000011083">
    <property type="component" value="Unassembled WGS sequence"/>
</dbReference>
<dbReference type="AlphaFoldDB" id="L8GK10"/>
<feature type="compositionally biased region" description="Basic residues" evidence="1">
    <location>
        <begin position="1081"/>
        <end position="1093"/>
    </location>
</feature>
<dbReference type="STRING" id="1257118.L8GK10"/>
<feature type="region of interest" description="Disordered" evidence="1">
    <location>
        <begin position="1074"/>
        <end position="1100"/>
    </location>
</feature>
<proteinExistence type="predicted"/>
<dbReference type="VEuPathDB" id="AmoebaDB:ACA1_156030"/>
<dbReference type="Gene3D" id="3.80.10.10">
    <property type="entry name" value="Ribonuclease Inhibitor"/>
    <property type="match status" value="1"/>
</dbReference>
<dbReference type="SUPFAM" id="SSF52047">
    <property type="entry name" value="RNI-like"/>
    <property type="match status" value="1"/>
</dbReference>
<feature type="compositionally biased region" description="Basic and acidic residues" evidence="1">
    <location>
        <begin position="549"/>
        <end position="562"/>
    </location>
</feature>
<dbReference type="InterPro" id="IPR032675">
    <property type="entry name" value="LRR_dom_sf"/>
</dbReference>
<evidence type="ECO:0000313" key="3">
    <source>
        <dbReference type="Proteomes" id="UP000011083"/>
    </source>
</evidence>
<dbReference type="RefSeq" id="XP_004334534.1">
    <property type="nucleotide sequence ID" value="XM_004334486.1"/>
</dbReference>
<organism evidence="2 3">
    <name type="scientific">Acanthamoeba castellanii (strain ATCC 30010 / Neff)</name>
    <dbReference type="NCBI Taxonomy" id="1257118"/>
    <lineage>
        <taxon>Eukaryota</taxon>
        <taxon>Amoebozoa</taxon>
        <taxon>Discosea</taxon>
        <taxon>Longamoebia</taxon>
        <taxon>Centramoebida</taxon>
        <taxon>Acanthamoebidae</taxon>
        <taxon>Acanthamoeba</taxon>
    </lineage>
</organism>
<reference evidence="2 3" key="1">
    <citation type="journal article" date="2013" name="Genome Biol.">
        <title>Genome of Acanthamoeba castellanii highlights extensive lateral gene transfer and early evolution of tyrosine kinase signaling.</title>
        <authorList>
            <person name="Clarke M."/>
            <person name="Lohan A.J."/>
            <person name="Liu B."/>
            <person name="Lagkouvardos I."/>
            <person name="Roy S."/>
            <person name="Zafar N."/>
            <person name="Bertelli C."/>
            <person name="Schilde C."/>
            <person name="Kianianmomeni A."/>
            <person name="Burglin T.R."/>
            <person name="Frech C."/>
            <person name="Turcotte B."/>
            <person name="Kopec K.O."/>
            <person name="Synnott J.M."/>
            <person name="Choo C."/>
            <person name="Paponov I."/>
            <person name="Finkler A."/>
            <person name="Soon Heng Tan C."/>
            <person name="Hutchins A.P."/>
            <person name="Weinmeier T."/>
            <person name="Rattei T."/>
            <person name="Chu J.S."/>
            <person name="Gimenez G."/>
            <person name="Irimia M."/>
            <person name="Rigden D.J."/>
            <person name="Fitzpatrick D.A."/>
            <person name="Lorenzo-Morales J."/>
            <person name="Bateman A."/>
            <person name="Chiu C.H."/>
            <person name="Tang P."/>
            <person name="Hegemann P."/>
            <person name="Fromm H."/>
            <person name="Raoult D."/>
            <person name="Greub G."/>
            <person name="Miranda-Saavedra D."/>
            <person name="Chen N."/>
            <person name="Nash P."/>
            <person name="Ginger M.L."/>
            <person name="Horn M."/>
            <person name="Schaap P."/>
            <person name="Caler L."/>
            <person name="Loftus B."/>
        </authorList>
    </citation>
    <scope>NUCLEOTIDE SEQUENCE [LARGE SCALE GENOMIC DNA]</scope>
    <source>
        <strain evidence="2 3">Neff</strain>
    </source>
</reference>
<evidence type="ECO:0000313" key="2">
    <source>
        <dbReference type="EMBL" id="ELR12521.1"/>
    </source>
</evidence>
<name>L8GK10_ACACF</name>
<dbReference type="KEGG" id="acan:ACA1_156030"/>
<evidence type="ECO:0000256" key="1">
    <source>
        <dbReference type="SAM" id="MobiDB-lite"/>
    </source>
</evidence>
<evidence type="ECO:0008006" key="4">
    <source>
        <dbReference type="Google" id="ProtNLM"/>
    </source>
</evidence>
<dbReference type="GeneID" id="14913038"/>
<sequence length="1100" mass="121739">MRTLGELALLVGLEHALHCESFKDLPSGLRLWEEVTPMVPITAALLRKFDLHLLLEDNRTLGGARGVHRDALELLGQYEKEQRRSAAEADAHVGLRSLCVRAVHPKPKGMHGLLAPFRQLRSLSLHVFIKPDDLRCLRGMAQLRRLDLSKSSLCDKGMTYLAIASLEELSIAECKMATDVGMLTLTQKKDVLTKLRVLDIARTKFTPKALITVSELASLEAVNAACTDLDDRAFLRWTRTLRLTHLNIHATLVTGESFRHITRMNHLRYLDMSGIFSGTQHSPHGVFAAPRLEYADVSHSLPGSFWGCDRKTSNRLRVVVGSKPVNRRRVHVLDAREAPRDSGVCLALQTGVCDGDEDLADAAIKLLNCNLTPGIDIYDDSNFEGFVASLAAVSLGGRRRSRRSQAKGVLRKPKFANKKERYDHFKLKAEAGRHLLEEYFLRRVQARPPALTPLPPRAAVGLRFFAAAHLNYFRERQSKLVCDRGPEELLRYIGTDFRCGLSLTEIDMLAKNVMVYLNELFTRLRTGKGHEALQVSEDYAKSPDSSASGDHKSNDAKNDRNSGRTTASPLNLASLTQRREVGMVERAVRLLARLVAVAEASPNSRVIEVVVESGGLRLAVDILWHLGMAGVNAALSLVCMQIIADLVTHATPHPIRVWGDAVSHYSSLDHAKAKADLASSRLWQSRLCKAALLFADVDSDIGELVLRAFPLTLDSLSVSGLGQLVIGNVANYVRERRPTRARDWFKPFQRAGPYTSEILVALRESETLSGTASTAPDRTLHPPSAFFAHGTENALRLLLAAILRSARAADTVGQEAWVRERREEKGHAFSVAGAWAKVVDSHERFEAGFWRAACKKPATAHVRDDYTADSRVDAAVQVRCDQFVASFVEAGGVALLVDIVERASTECAEEVSTTPGCGERERRIALALVEVGGQYGDRNFAPHLECDRGQWHAQWSQWERQRRIAHVAAALLRALVATDDHQPRNEARSKGKEKAEAAESSLHHHHSGADDGMELDREPDVPLTSLEPGPGMDRLLARALSLHATRADTTSTAAAAWEDEVGLRPYLDIKRAKKATEAKNRLRRLKKKQRKQPHPAPSRA</sequence>
<feature type="region of interest" description="Disordered" evidence="1">
    <location>
        <begin position="979"/>
        <end position="1030"/>
    </location>
</feature>
<dbReference type="EMBL" id="KB008109">
    <property type="protein sequence ID" value="ELR12521.1"/>
    <property type="molecule type" value="Genomic_DNA"/>
</dbReference>
<keyword evidence="3" id="KW-1185">Reference proteome</keyword>
<accession>L8GK10</accession>
<protein>
    <recommendedName>
        <fullName evidence="4">Leucine rich repeat domain containing protein</fullName>
    </recommendedName>
</protein>
<feature type="region of interest" description="Disordered" evidence="1">
    <location>
        <begin position="538"/>
        <end position="571"/>
    </location>
</feature>
<feature type="compositionally biased region" description="Basic and acidic residues" evidence="1">
    <location>
        <begin position="979"/>
        <end position="997"/>
    </location>
</feature>